<accession>A0AA88A505</accession>
<dbReference type="AlphaFoldDB" id="A0AA88A505"/>
<sequence length="120" mass="12923">MLLRVVAGPSQQHTFQHDFVPRGPNAKPKKYRYPAFYDPYVGPALVQKLTLPKLQHISTEGMDLAAQAGPAGGAEAEEKKAEKTAFDVKLEKFDAAAKIISDQGSQGFHQSGIEGGQKSG</sequence>
<evidence type="ECO:0000313" key="2">
    <source>
        <dbReference type="Proteomes" id="UP001187192"/>
    </source>
</evidence>
<dbReference type="EMBL" id="BTGU01000021">
    <property type="protein sequence ID" value="GMN45889.1"/>
    <property type="molecule type" value="Genomic_DNA"/>
</dbReference>
<organism evidence="1 2">
    <name type="scientific">Ficus carica</name>
    <name type="common">Common fig</name>
    <dbReference type="NCBI Taxonomy" id="3494"/>
    <lineage>
        <taxon>Eukaryota</taxon>
        <taxon>Viridiplantae</taxon>
        <taxon>Streptophyta</taxon>
        <taxon>Embryophyta</taxon>
        <taxon>Tracheophyta</taxon>
        <taxon>Spermatophyta</taxon>
        <taxon>Magnoliopsida</taxon>
        <taxon>eudicotyledons</taxon>
        <taxon>Gunneridae</taxon>
        <taxon>Pentapetalae</taxon>
        <taxon>rosids</taxon>
        <taxon>fabids</taxon>
        <taxon>Rosales</taxon>
        <taxon>Moraceae</taxon>
        <taxon>Ficeae</taxon>
        <taxon>Ficus</taxon>
    </lineage>
</organism>
<dbReference type="Proteomes" id="UP001187192">
    <property type="component" value="Unassembled WGS sequence"/>
</dbReference>
<proteinExistence type="predicted"/>
<evidence type="ECO:0000313" key="1">
    <source>
        <dbReference type="EMBL" id="GMN45889.1"/>
    </source>
</evidence>
<protein>
    <submittedName>
        <fullName evidence="1">Uncharacterized protein</fullName>
    </submittedName>
</protein>
<reference evidence="1" key="1">
    <citation type="submission" date="2023-07" db="EMBL/GenBank/DDBJ databases">
        <title>draft genome sequence of fig (Ficus carica).</title>
        <authorList>
            <person name="Takahashi T."/>
            <person name="Nishimura K."/>
        </authorList>
    </citation>
    <scope>NUCLEOTIDE SEQUENCE</scope>
</reference>
<gene>
    <name evidence="1" type="ORF">TIFTF001_015076</name>
</gene>
<name>A0AA88A505_FICCA</name>
<comment type="caution">
    <text evidence="1">The sequence shown here is derived from an EMBL/GenBank/DDBJ whole genome shotgun (WGS) entry which is preliminary data.</text>
</comment>
<keyword evidence="2" id="KW-1185">Reference proteome</keyword>